<dbReference type="GO" id="GO:0042910">
    <property type="term" value="F:xenobiotic transmembrane transporter activity"/>
    <property type="evidence" value="ECO:0007669"/>
    <property type="project" value="InterPro"/>
</dbReference>
<dbReference type="GO" id="GO:0015297">
    <property type="term" value="F:antiporter activity"/>
    <property type="evidence" value="ECO:0007669"/>
    <property type="project" value="InterPro"/>
</dbReference>
<feature type="transmembrane region" description="Helical" evidence="3">
    <location>
        <begin position="508"/>
        <end position="528"/>
    </location>
</feature>
<feature type="transmembrane region" description="Helical" evidence="3">
    <location>
        <begin position="336"/>
        <end position="358"/>
    </location>
</feature>
<evidence type="ECO:0000256" key="1">
    <source>
        <dbReference type="ARBA" id="ARBA00010199"/>
    </source>
</evidence>
<feature type="transmembrane region" description="Helical" evidence="3">
    <location>
        <begin position="190"/>
        <end position="212"/>
    </location>
</feature>
<feature type="region of interest" description="Disordered" evidence="2">
    <location>
        <begin position="1"/>
        <end position="23"/>
    </location>
</feature>
<gene>
    <name evidence="4" type="ORF">NDES1114_LOCUS4071</name>
</gene>
<protein>
    <recommendedName>
        <fullName evidence="5">Membrane transporter protein</fullName>
    </recommendedName>
</protein>
<proteinExistence type="inferred from homology"/>
<dbReference type="NCBIfam" id="TIGR00797">
    <property type="entry name" value="matE"/>
    <property type="match status" value="1"/>
</dbReference>
<dbReference type="Pfam" id="PF01554">
    <property type="entry name" value="MatE"/>
    <property type="match status" value="2"/>
</dbReference>
<reference evidence="4" key="1">
    <citation type="submission" date="2021-01" db="EMBL/GenBank/DDBJ databases">
        <authorList>
            <person name="Corre E."/>
            <person name="Pelletier E."/>
            <person name="Niang G."/>
            <person name="Scheremetjew M."/>
            <person name="Finn R."/>
            <person name="Kale V."/>
            <person name="Holt S."/>
            <person name="Cochrane G."/>
            <person name="Meng A."/>
            <person name="Brown T."/>
            <person name="Cohen L."/>
        </authorList>
    </citation>
    <scope>NUCLEOTIDE SEQUENCE</scope>
    <source>
        <strain evidence="4">CCAP 1951/1</strain>
    </source>
</reference>
<keyword evidence="3" id="KW-0472">Membrane</keyword>
<sequence>MDNAMIRSPGFTPAQAFADPPALPPELDEVDADDDSLTQLHKPGREVECQTSFGGPPRSGRQVTELDFGPDGHAHVKPRHYKSHDSSLSGRLLDFLGVPTHLSVSGMLVDLFRLFIPATATTILYFCNQAITMMFVGQTLGVEELAYYAVGISVFNIVGLSIGLGMATALDTLCSQAYGRDKKGPEVGILLQRGLVVCLSLASLVIVGFFFVTPLVSSVFGPKLGAGIALFLKSSPLYLVALICNFCVQKSLQAQQLAILPVWANVASAVACPAFNYWLTPHGVDHAAIAIGLSVCVAVVVMVVGALLHPHSIIFNCTWPTREAVDLRGAVEFMKVGVPGMFSVVAEWWAFELIIAFSARYGETTVTAFTICMNVLTFMFAFPSGLAVAAGVLCGNFLGANDPRGARSYARLALLVGGVLTLCVNLGLIFLGPKVFRLYTNDKHVLHLLNGVLSLLVVFHVGDASQSVMQGVFRGAGRQAMSARIVLVSLWLVGLPASWYLGESLEPLRGILTGLIVGFVVEIPLMAIDMLVRWDWEALAEAAAATKLEEQAAETQALNRGESDPANYGTV</sequence>
<feature type="transmembrane region" description="Helical" evidence="3">
    <location>
        <begin position="483"/>
        <end position="502"/>
    </location>
</feature>
<dbReference type="InterPro" id="IPR002528">
    <property type="entry name" value="MATE_fam"/>
</dbReference>
<evidence type="ECO:0000256" key="3">
    <source>
        <dbReference type="SAM" id="Phobius"/>
    </source>
</evidence>
<feature type="transmembrane region" description="Helical" evidence="3">
    <location>
        <begin position="444"/>
        <end position="462"/>
    </location>
</feature>
<evidence type="ECO:0000313" key="4">
    <source>
        <dbReference type="EMBL" id="CAD9095191.1"/>
    </source>
</evidence>
<evidence type="ECO:0008006" key="5">
    <source>
        <dbReference type="Google" id="ProtNLM"/>
    </source>
</evidence>
<keyword evidence="3" id="KW-1133">Transmembrane helix</keyword>
<feature type="transmembrane region" description="Helical" evidence="3">
    <location>
        <begin position="147"/>
        <end position="170"/>
    </location>
</feature>
<feature type="transmembrane region" description="Helical" evidence="3">
    <location>
        <begin position="286"/>
        <end position="308"/>
    </location>
</feature>
<dbReference type="AlphaFoldDB" id="A0A7S1PNW8"/>
<name>A0A7S1PNW8_NEODS</name>
<dbReference type="PANTHER" id="PTHR11206">
    <property type="entry name" value="MULTIDRUG RESISTANCE PROTEIN"/>
    <property type="match status" value="1"/>
</dbReference>
<accession>A0A7S1PNW8</accession>
<dbReference type="EMBL" id="HBGF01005980">
    <property type="protein sequence ID" value="CAD9095191.1"/>
    <property type="molecule type" value="Transcribed_RNA"/>
</dbReference>
<feature type="transmembrane region" description="Helical" evidence="3">
    <location>
        <begin position="412"/>
        <end position="432"/>
    </location>
</feature>
<comment type="similarity">
    <text evidence="1">Belongs to the multi antimicrobial extrusion (MATE) (TC 2.A.66.1) family.</text>
</comment>
<keyword evidence="3" id="KW-0812">Transmembrane</keyword>
<feature type="transmembrane region" description="Helical" evidence="3">
    <location>
        <begin position="111"/>
        <end position="135"/>
    </location>
</feature>
<evidence type="ECO:0000256" key="2">
    <source>
        <dbReference type="SAM" id="MobiDB-lite"/>
    </source>
</evidence>
<organism evidence="4">
    <name type="scientific">Neobodo designis</name>
    <name type="common">Flagellated protozoan</name>
    <name type="synonym">Bodo designis</name>
    <dbReference type="NCBI Taxonomy" id="312471"/>
    <lineage>
        <taxon>Eukaryota</taxon>
        <taxon>Discoba</taxon>
        <taxon>Euglenozoa</taxon>
        <taxon>Kinetoplastea</taxon>
        <taxon>Metakinetoplastina</taxon>
        <taxon>Neobodonida</taxon>
        <taxon>Neobodo</taxon>
    </lineage>
</organism>
<feature type="transmembrane region" description="Helical" evidence="3">
    <location>
        <begin position="224"/>
        <end position="248"/>
    </location>
</feature>
<feature type="transmembrane region" description="Helical" evidence="3">
    <location>
        <begin position="260"/>
        <end position="280"/>
    </location>
</feature>
<dbReference type="GO" id="GO:0016020">
    <property type="term" value="C:membrane"/>
    <property type="evidence" value="ECO:0007669"/>
    <property type="project" value="InterPro"/>
</dbReference>